<evidence type="ECO:0000313" key="4">
    <source>
        <dbReference type="Proteomes" id="UP000186308"/>
    </source>
</evidence>
<dbReference type="RefSeq" id="WP_029311058.1">
    <property type="nucleotide sequence ID" value="NZ_FTNE01000009.1"/>
</dbReference>
<protein>
    <recommendedName>
        <fullName evidence="5">Pentapeptide MXKDX repeat protein</fullName>
    </recommendedName>
</protein>
<evidence type="ECO:0000256" key="2">
    <source>
        <dbReference type="SAM" id="SignalP"/>
    </source>
</evidence>
<dbReference type="AlphaFoldDB" id="A0A8G2CKH2"/>
<sequence length="108" mass="11409">MKTKAAHRSIGPAIAFGTTLLLAGMTSMISAHAQSTTTAMSHSTKKDAGAAARHQTAMSGHKRTLKRTSHSRTHATSSHMKRRSHVSKTMGHKTAHQNQAVGATSKAP</sequence>
<keyword evidence="4" id="KW-1185">Reference proteome</keyword>
<evidence type="ECO:0000256" key="1">
    <source>
        <dbReference type="SAM" id="MobiDB-lite"/>
    </source>
</evidence>
<accession>A0A8G2CKH2</accession>
<organism evidence="3 4">
    <name type="scientific">Acidiphilium rubrum</name>
    <dbReference type="NCBI Taxonomy" id="526"/>
    <lineage>
        <taxon>Bacteria</taxon>
        <taxon>Pseudomonadati</taxon>
        <taxon>Pseudomonadota</taxon>
        <taxon>Alphaproteobacteria</taxon>
        <taxon>Acetobacterales</taxon>
        <taxon>Acidocellaceae</taxon>
        <taxon>Acidiphilium</taxon>
    </lineage>
</organism>
<feature type="chain" id="PRO_5034888989" description="Pentapeptide MXKDX repeat protein" evidence="2">
    <location>
        <begin position="34"/>
        <end position="108"/>
    </location>
</feature>
<feature type="compositionally biased region" description="Polar residues" evidence="1">
    <location>
        <begin position="96"/>
        <end position="108"/>
    </location>
</feature>
<comment type="caution">
    <text evidence="3">The sequence shown here is derived from an EMBL/GenBank/DDBJ whole genome shotgun (WGS) entry which is preliminary data.</text>
</comment>
<reference evidence="3 4" key="1">
    <citation type="submission" date="2017-01" db="EMBL/GenBank/DDBJ databases">
        <authorList>
            <person name="Varghese N."/>
            <person name="Submissions S."/>
        </authorList>
    </citation>
    <scope>NUCLEOTIDE SEQUENCE [LARGE SCALE GENOMIC DNA]</scope>
    <source>
        <strain evidence="3 4">ATCC 35905</strain>
    </source>
</reference>
<dbReference type="EMBL" id="FTNE01000009">
    <property type="protein sequence ID" value="SIQ77131.1"/>
    <property type="molecule type" value="Genomic_DNA"/>
</dbReference>
<name>A0A8G2CKH2_ACIRU</name>
<feature type="region of interest" description="Disordered" evidence="1">
    <location>
        <begin position="36"/>
        <end position="108"/>
    </location>
</feature>
<gene>
    <name evidence="3" type="ORF">SAMN05421828_10942</name>
</gene>
<evidence type="ECO:0008006" key="5">
    <source>
        <dbReference type="Google" id="ProtNLM"/>
    </source>
</evidence>
<proteinExistence type="predicted"/>
<feature type="signal peptide" evidence="2">
    <location>
        <begin position="1"/>
        <end position="33"/>
    </location>
</feature>
<dbReference type="Proteomes" id="UP000186308">
    <property type="component" value="Unassembled WGS sequence"/>
</dbReference>
<keyword evidence="2" id="KW-0732">Signal</keyword>
<evidence type="ECO:0000313" key="3">
    <source>
        <dbReference type="EMBL" id="SIQ77131.1"/>
    </source>
</evidence>
<feature type="compositionally biased region" description="Basic residues" evidence="1">
    <location>
        <begin position="60"/>
        <end position="95"/>
    </location>
</feature>